<reference evidence="1 2" key="1">
    <citation type="submission" date="2018-04" db="EMBL/GenBank/DDBJ databases">
        <title>Genomic Encyclopedia of Type Strains, Phase IV (KMG-IV): sequencing the most valuable type-strain genomes for metagenomic binning, comparative biology and taxonomic classification.</title>
        <authorList>
            <person name="Goeker M."/>
        </authorList>
    </citation>
    <scope>NUCLEOTIDE SEQUENCE [LARGE SCALE GENOMIC DNA]</scope>
    <source>
        <strain evidence="1 2">DSM 100231</strain>
    </source>
</reference>
<evidence type="ECO:0000313" key="2">
    <source>
        <dbReference type="Proteomes" id="UP000245466"/>
    </source>
</evidence>
<protein>
    <submittedName>
        <fullName evidence="1">Uncharacterized protein DUF4249</fullName>
    </submittedName>
</protein>
<accession>A0A2U1ASA8</accession>
<dbReference type="EMBL" id="QEKI01000012">
    <property type="protein sequence ID" value="PVY39305.1"/>
    <property type="molecule type" value="Genomic_DNA"/>
</dbReference>
<dbReference type="Pfam" id="PF14054">
    <property type="entry name" value="DUF4249"/>
    <property type="match status" value="1"/>
</dbReference>
<gene>
    <name evidence="1" type="ORF">C8E01_112104</name>
</gene>
<dbReference type="InterPro" id="IPR025345">
    <property type="entry name" value="DUF4249"/>
</dbReference>
<dbReference type="AlphaFoldDB" id="A0A2U1ASA8"/>
<dbReference type="RefSeq" id="WP_116544487.1">
    <property type="nucleotide sequence ID" value="NZ_QEKI01000012.1"/>
</dbReference>
<proteinExistence type="predicted"/>
<dbReference type="OrthoDB" id="922982at2"/>
<comment type="caution">
    <text evidence="1">The sequence shown here is derived from an EMBL/GenBank/DDBJ whole genome shotgun (WGS) entry which is preliminary data.</text>
</comment>
<evidence type="ECO:0000313" key="1">
    <source>
        <dbReference type="EMBL" id="PVY39305.1"/>
    </source>
</evidence>
<dbReference type="Proteomes" id="UP000245466">
    <property type="component" value="Unassembled WGS sequence"/>
</dbReference>
<name>A0A2U1ASA8_9BACT</name>
<keyword evidence="2" id="KW-1185">Reference proteome</keyword>
<sequence>MFRKFLSIVLILLMGCIDPIDFKNNDQQEHMVVEGSFTNMAGINYVRLSYAQPYTYPYNKFEERASVIITSEEGEQFYFSHDQAGYYYPVDAENTYGRPGHTYTLQVNVADKSYRSEPITLREPVPIGQVHFAINEKTFALQGDKEKRKHMGYQVLVDFQDPAQVRNYYRWSFARQYEVLTQPWDYLNDMGDPAPKNCCARCWIQEKEETFTVSDDRLTNGKQVINREVLFIPFEKYLQTRYKMKVYQHAITPDAFEFYRIMGQQKESTGTVFDPPPSEIKGNMRSTSTPEEQVLGFFDVSGVVMQEVDIRANDIPYPVGIFIHPDDCRELPGATDVQPVGW</sequence>
<organism evidence="1 2">
    <name type="scientific">Pontibacter virosus</name>
    <dbReference type="NCBI Taxonomy" id="1765052"/>
    <lineage>
        <taxon>Bacteria</taxon>
        <taxon>Pseudomonadati</taxon>
        <taxon>Bacteroidota</taxon>
        <taxon>Cytophagia</taxon>
        <taxon>Cytophagales</taxon>
        <taxon>Hymenobacteraceae</taxon>
        <taxon>Pontibacter</taxon>
    </lineage>
</organism>
<dbReference type="PROSITE" id="PS51257">
    <property type="entry name" value="PROKAR_LIPOPROTEIN"/>
    <property type="match status" value="1"/>
</dbReference>